<organism evidence="1">
    <name type="scientific">hydrothermal vent metagenome</name>
    <dbReference type="NCBI Taxonomy" id="652676"/>
    <lineage>
        <taxon>unclassified sequences</taxon>
        <taxon>metagenomes</taxon>
        <taxon>ecological metagenomes</taxon>
    </lineage>
</organism>
<dbReference type="Gene3D" id="1.10.150.450">
    <property type="match status" value="1"/>
</dbReference>
<sequence length="227" mass="26112">MNDGYMKHIEHWVFDLDNTLYPAQNNLFSQVDRRMGEFISQRFDLPFEQARARQKKYFKTYGTTLRGLMTEDDVAPQDFLNFVHDIDFDVLQENKDLNEAINNLRGDKVIYTNASRDYAVKVLGKLGLSGGFREIFDINSASFKPKPDPGSYLKMIGDLGINPEKSVMIEDMARNLVPARDLGMKTVWVRTEHECSGPKDSGDGYRADHIDYTTINLAEWLKRTVKD</sequence>
<dbReference type="SUPFAM" id="SSF56784">
    <property type="entry name" value="HAD-like"/>
    <property type="match status" value="1"/>
</dbReference>
<dbReference type="AlphaFoldDB" id="A0A3B1B9J1"/>
<gene>
    <name evidence="1" type="ORF">MNBD_ALPHA03-640</name>
</gene>
<dbReference type="EC" id="3.1.3.74" evidence="1"/>
<dbReference type="SFLD" id="SFLDG01132">
    <property type="entry name" value="C1.5.3:_5'-Nucleotidase_Like"/>
    <property type="match status" value="1"/>
</dbReference>
<dbReference type="PRINTS" id="PR00413">
    <property type="entry name" value="HADHALOGNASE"/>
</dbReference>
<keyword evidence="1" id="KW-0378">Hydrolase</keyword>
<dbReference type="SFLD" id="SFLDS00003">
    <property type="entry name" value="Haloacid_Dehalogenase"/>
    <property type="match status" value="1"/>
</dbReference>
<name>A0A3B1B9J1_9ZZZZ</name>
<protein>
    <submittedName>
        <fullName evidence="1">Pyridoxal-5'-phosphate phosphatase, Alphaproteobacterial type</fullName>
        <ecNumber evidence="1">3.1.3.74</ecNumber>
    </submittedName>
</protein>
<dbReference type="InterPro" id="IPR010237">
    <property type="entry name" value="Pyr-5-nucltdase"/>
</dbReference>
<dbReference type="NCBIfam" id="TIGR01993">
    <property type="entry name" value="Pyr-5-nucltdase"/>
    <property type="match status" value="1"/>
</dbReference>
<dbReference type="Pfam" id="PF13419">
    <property type="entry name" value="HAD_2"/>
    <property type="match status" value="1"/>
</dbReference>
<dbReference type="EMBL" id="UOFW01000190">
    <property type="protein sequence ID" value="VAX06990.1"/>
    <property type="molecule type" value="Genomic_DNA"/>
</dbReference>
<dbReference type="PANTHER" id="PTHR12725">
    <property type="entry name" value="HALOACID DEHALOGENASE-LIKE HYDROLASE"/>
    <property type="match status" value="1"/>
</dbReference>
<dbReference type="NCBIfam" id="TIGR01509">
    <property type="entry name" value="HAD-SF-IA-v3"/>
    <property type="match status" value="1"/>
</dbReference>
<evidence type="ECO:0000313" key="1">
    <source>
        <dbReference type="EMBL" id="VAX06990.1"/>
    </source>
</evidence>
<dbReference type="InterPro" id="IPR041492">
    <property type="entry name" value="HAD_2"/>
</dbReference>
<reference evidence="1" key="1">
    <citation type="submission" date="2018-06" db="EMBL/GenBank/DDBJ databases">
        <authorList>
            <person name="Zhirakovskaya E."/>
        </authorList>
    </citation>
    <scope>NUCLEOTIDE SEQUENCE</scope>
</reference>
<proteinExistence type="predicted"/>
<dbReference type="PANTHER" id="PTHR12725:SF117">
    <property type="entry name" value="HALOACID DEHALOGENASE-LIKE HYDROLASE"/>
    <property type="match status" value="1"/>
</dbReference>
<dbReference type="SFLD" id="SFLDG01129">
    <property type="entry name" value="C1.5:_HAD__Beta-PGM__Phosphata"/>
    <property type="match status" value="1"/>
</dbReference>
<dbReference type="GO" id="GO:0033883">
    <property type="term" value="F:pyridoxal phosphatase activity"/>
    <property type="evidence" value="ECO:0007669"/>
    <property type="project" value="UniProtKB-EC"/>
</dbReference>
<accession>A0A3B1B9J1</accession>
<dbReference type="InterPro" id="IPR023214">
    <property type="entry name" value="HAD_sf"/>
</dbReference>
<dbReference type="InterPro" id="IPR036412">
    <property type="entry name" value="HAD-like_sf"/>
</dbReference>
<dbReference type="Gene3D" id="3.40.50.1000">
    <property type="entry name" value="HAD superfamily/HAD-like"/>
    <property type="match status" value="1"/>
</dbReference>
<dbReference type="InterPro" id="IPR006439">
    <property type="entry name" value="HAD-SF_hydro_IA"/>
</dbReference>